<feature type="domain" description="Heterokaryon incompatibility" evidence="2">
    <location>
        <begin position="14"/>
        <end position="79"/>
    </location>
</feature>
<dbReference type="Proteomes" id="UP001175000">
    <property type="component" value="Unassembled WGS sequence"/>
</dbReference>
<evidence type="ECO:0000259" key="2">
    <source>
        <dbReference type="Pfam" id="PF06985"/>
    </source>
</evidence>
<proteinExistence type="predicted"/>
<keyword evidence="1" id="KW-1133">Transmembrane helix</keyword>
<keyword evidence="1" id="KW-0472">Membrane</keyword>
<dbReference type="Pfam" id="PF06985">
    <property type="entry name" value="HET"/>
    <property type="match status" value="1"/>
</dbReference>
<dbReference type="EMBL" id="JAULSU010000003">
    <property type="protein sequence ID" value="KAK0624112.1"/>
    <property type="molecule type" value="Genomic_DNA"/>
</dbReference>
<gene>
    <name evidence="3" type="ORF">B0T14DRAFT_583289</name>
</gene>
<evidence type="ECO:0000313" key="4">
    <source>
        <dbReference type="Proteomes" id="UP001175000"/>
    </source>
</evidence>
<accession>A0AA40C3W6</accession>
<organism evidence="3 4">
    <name type="scientific">Immersiella caudata</name>
    <dbReference type="NCBI Taxonomy" id="314043"/>
    <lineage>
        <taxon>Eukaryota</taxon>
        <taxon>Fungi</taxon>
        <taxon>Dikarya</taxon>
        <taxon>Ascomycota</taxon>
        <taxon>Pezizomycotina</taxon>
        <taxon>Sordariomycetes</taxon>
        <taxon>Sordariomycetidae</taxon>
        <taxon>Sordariales</taxon>
        <taxon>Lasiosphaeriaceae</taxon>
        <taxon>Immersiella</taxon>
    </lineage>
</organism>
<evidence type="ECO:0000313" key="3">
    <source>
        <dbReference type="EMBL" id="KAK0624112.1"/>
    </source>
</evidence>
<name>A0AA40C3W6_9PEZI</name>
<dbReference type="InterPro" id="IPR052895">
    <property type="entry name" value="HetReg/Transcr_Mod"/>
</dbReference>
<evidence type="ECO:0000256" key="1">
    <source>
        <dbReference type="SAM" id="Phobius"/>
    </source>
</evidence>
<reference evidence="3" key="1">
    <citation type="submission" date="2023-06" db="EMBL/GenBank/DDBJ databases">
        <title>Genome-scale phylogeny and comparative genomics of the fungal order Sordariales.</title>
        <authorList>
            <consortium name="Lawrence Berkeley National Laboratory"/>
            <person name="Hensen N."/>
            <person name="Bonometti L."/>
            <person name="Westerberg I."/>
            <person name="Brannstrom I.O."/>
            <person name="Guillou S."/>
            <person name="Cros-Aarteil S."/>
            <person name="Calhoun S."/>
            <person name="Haridas S."/>
            <person name="Kuo A."/>
            <person name="Mondo S."/>
            <person name="Pangilinan J."/>
            <person name="Riley R."/>
            <person name="Labutti K."/>
            <person name="Andreopoulos B."/>
            <person name="Lipzen A."/>
            <person name="Chen C."/>
            <person name="Yanf M."/>
            <person name="Daum C."/>
            <person name="Ng V."/>
            <person name="Clum A."/>
            <person name="Steindorff A."/>
            <person name="Ohm R."/>
            <person name="Martin F."/>
            <person name="Silar P."/>
            <person name="Natvig D."/>
            <person name="Lalanne C."/>
            <person name="Gautier V."/>
            <person name="Ament-Velasquez S.L."/>
            <person name="Kruys A."/>
            <person name="Hutchinson M.I."/>
            <person name="Powell A.J."/>
            <person name="Barry K."/>
            <person name="Miller A.N."/>
            <person name="Grigoriev I.V."/>
            <person name="Debuchy R."/>
            <person name="Gladieux P."/>
            <person name="Thoren M.H."/>
            <person name="Johannesson H."/>
        </authorList>
    </citation>
    <scope>NUCLEOTIDE SEQUENCE</scope>
    <source>
        <strain evidence="3">CBS 606.72</strain>
    </source>
</reference>
<dbReference type="AlphaFoldDB" id="A0AA40C3W6"/>
<dbReference type="InterPro" id="IPR010730">
    <property type="entry name" value="HET"/>
</dbReference>
<feature type="transmembrane region" description="Helical" evidence="1">
    <location>
        <begin position="150"/>
        <end position="173"/>
    </location>
</feature>
<dbReference type="PANTHER" id="PTHR24148">
    <property type="entry name" value="ANKYRIN REPEAT DOMAIN-CONTAINING PROTEIN 39 HOMOLOG-RELATED"/>
    <property type="match status" value="1"/>
</dbReference>
<protein>
    <submittedName>
        <fullName evidence="3">Heterokaryon incompatibility protein-domain-containing protein</fullName>
    </submittedName>
</protein>
<keyword evidence="4" id="KW-1185">Reference proteome</keyword>
<dbReference type="PANTHER" id="PTHR24148:SF64">
    <property type="entry name" value="HETEROKARYON INCOMPATIBILITY DOMAIN-CONTAINING PROTEIN"/>
    <property type="match status" value="1"/>
</dbReference>
<keyword evidence="1" id="KW-0812">Transmembrane</keyword>
<comment type="caution">
    <text evidence="3">The sequence shown here is derived from an EMBL/GenBank/DDBJ whole genome shotgun (WGS) entry which is preliminary data.</text>
</comment>
<sequence>MAVTEPSARAGVASKVRALWVDVICINQNDIPERNAQVRRMPHMYRLAHRVLVWLSPGSPRSNLAMSTLHHLAKQVKVTGQGRIIGDLEAVEKEWYHNNQDLPYSDSTWRAIHRLFQRRINLASTKVTVQCGYSTIFWVMFRRRDLRSQIATIVGLAIYGAAASYTPLTMSIFDRECSDQRDRGFGLLRLMPPALRSRMPADYSLDVGEVYKRATLGQIEHFGRLDALRVCDDAGYDDRAVVAPSWFSSGVSRCVTRRVGNDGLDVVLSSFLGDGVDAIRSWSFPDLDIAVPHGGTHLDALAMTSCSMKIQERYPQQQRLPEFEGWRTYCEEVILDRNQTPEERGRREYFVTEQGYIGLGPLGMKVGMRFISVLLGYDSPVILREVSPDSYQAVGSALVYGLHDAIALLGPLPEHWSVRVRLELGGY</sequence>